<comment type="caution">
    <text evidence="2">The sequence shown here is derived from an EMBL/GenBank/DDBJ whole genome shotgun (WGS) entry which is preliminary data.</text>
</comment>
<feature type="compositionally biased region" description="Polar residues" evidence="1">
    <location>
        <begin position="44"/>
        <end position="53"/>
    </location>
</feature>
<sequence length="60" mass="6609">MNFGLWIVDFATEIALRFPPSARLASLTYSVRFSQDSETRQDSASRQGGSTTGIREVGNL</sequence>
<name>A0A2T1GMA2_9CYAN</name>
<accession>A0A2T1GMA2</accession>
<reference evidence="2 3" key="1">
    <citation type="submission" date="2018-03" db="EMBL/GenBank/DDBJ databases">
        <title>The ancient ancestry and fast evolution of plastids.</title>
        <authorList>
            <person name="Moore K.R."/>
            <person name="Magnabosco C."/>
            <person name="Momper L."/>
            <person name="Gold D.A."/>
            <person name="Bosak T."/>
            <person name="Fournier G.P."/>
        </authorList>
    </citation>
    <scope>NUCLEOTIDE SEQUENCE [LARGE SCALE GENOMIC DNA]</scope>
    <source>
        <strain evidence="2 3">CCALA 037</strain>
    </source>
</reference>
<protein>
    <submittedName>
        <fullName evidence="2">Uncharacterized protein</fullName>
    </submittedName>
</protein>
<organism evidence="2 3">
    <name type="scientific">Chamaesiphon polymorphus CCALA 037</name>
    <dbReference type="NCBI Taxonomy" id="2107692"/>
    <lineage>
        <taxon>Bacteria</taxon>
        <taxon>Bacillati</taxon>
        <taxon>Cyanobacteriota</taxon>
        <taxon>Cyanophyceae</taxon>
        <taxon>Gomontiellales</taxon>
        <taxon>Chamaesiphonaceae</taxon>
        <taxon>Chamaesiphon</taxon>
    </lineage>
</organism>
<evidence type="ECO:0000256" key="1">
    <source>
        <dbReference type="SAM" id="MobiDB-lite"/>
    </source>
</evidence>
<evidence type="ECO:0000313" key="3">
    <source>
        <dbReference type="Proteomes" id="UP000238937"/>
    </source>
</evidence>
<keyword evidence="3" id="KW-1185">Reference proteome</keyword>
<dbReference type="EMBL" id="PVWO01000018">
    <property type="protein sequence ID" value="PSB58965.1"/>
    <property type="molecule type" value="Genomic_DNA"/>
</dbReference>
<evidence type="ECO:0000313" key="2">
    <source>
        <dbReference type="EMBL" id="PSB58965.1"/>
    </source>
</evidence>
<proteinExistence type="predicted"/>
<dbReference type="Proteomes" id="UP000238937">
    <property type="component" value="Unassembled WGS sequence"/>
</dbReference>
<feature type="region of interest" description="Disordered" evidence="1">
    <location>
        <begin position="34"/>
        <end position="60"/>
    </location>
</feature>
<dbReference type="AlphaFoldDB" id="A0A2T1GMA2"/>
<gene>
    <name evidence="2" type="ORF">C7B77_02660</name>
</gene>